<dbReference type="RefSeq" id="WP_281930029.1">
    <property type="nucleotide sequence ID" value="NZ_AP027142.1"/>
</dbReference>
<feature type="compositionally biased region" description="Low complexity" evidence="1">
    <location>
        <begin position="220"/>
        <end position="251"/>
    </location>
</feature>
<dbReference type="Pfam" id="PF01656">
    <property type="entry name" value="CbiA"/>
    <property type="match status" value="1"/>
</dbReference>
<dbReference type="Proteomes" id="UP001317629">
    <property type="component" value="Chromosome"/>
</dbReference>
<dbReference type="Gene3D" id="3.40.50.300">
    <property type="entry name" value="P-loop containing nucleotide triphosphate hydrolases"/>
    <property type="match status" value="1"/>
</dbReference>
<dbReference type="PANTHER" id="PTHR13696:SF96">
    <property type="entry name" value="COBQ_COBB_MIND_PARA NUCLEOTIDE BINDING DOMAIN-CONTAINING PROTEIN"/>
    <property type="match status" value="1"/>
</dbReference>
<dbReference type="InterPro" id="IPR050678">
    <property type="entry name" value="DNA_Partitioning_ATPase"/>
</dbReference>
<reference evidence="3 4" key="1">
    <citation type="journal article" date="2023" name="Int. J. Syst. Evol. Microbiol.">
        <title>Methylocystis iwaonis sp. nov., a type II methane-oxidizing bacterium from surface soil of a rice paddy field in Japan, and emended description of the genus Methylocystis (ex Whittenbury et al. 1970) Bowman et al. 1993.</title>
        <authorList>
            <person name="Kaise H."/>
            <person name="Sawadogo J.B."/>
            <person name="Alam M.S."/>
            <person name="Ueno C."/>
            <person name="Dianou D."/>
            <person name="Shinjo R."/>
            <person name="Asakawa S."/>
        </authorList>
    </citation>
    <scope>NUCLEOTIDE SEQUENCE [LARGE SCALE GENOMIC DNA]</scope>
    <source>
        <strain evidence="3 4">SS37A-Re</strain>
    </source>
</reference>
<dbReference type="PANTHER" id="PTHR13696">
    <property type="entry name" value="P-LOOP CONTAINING NUCLEOSIDE TRIPHOSPHATE HYDROLASE"/>
    <property type="match status" value="1"/>
</dbReference>
<sequence>MRTIAFVTQKGGAGKSTLASSVAVAARAAGERVFIFDLDPLQTLVKWASSREASDIGVEHVPAGKLAKAISALEKKGITLVILDAPGHDGEQLLAAVRAADLCIIPARPNAFDLWASEKTRAQVKEEGCDYAFLLNQCPPSQQSARVDLGAKALQAMGGLLAPLVSSRVDYQEAARLGLGVAEYNPEGVAAQEMKELWSSIKRRLKRASAKPAAEKAAAEKPAPAQKASAPKAAVTKPEAPQKAAAVAQKAETQETKSPAKKVARKAA</sequence>
<feature type="compositionally biased region" description="Basic residues" evidence="1">
    <location>
        <begin position="259"/>
        <end position="268"/>
    </location>
</feature>
<dbReference type="SUPFAM" id="SSF52540">
    <property type="entry name" value="P-loop containing nucleoside triphosphate hydrolases"/>
    <property type="match status" value="1"/>
</dbReference>
<evidence type="ECO:0000259" key="2">
    <source>
        <dbReference type="Pfam" id="PF01656"/>
    </source>
</evidence>
<evidence type="ECO:0000313" key="3">
    <source>
        <dbReference type="EMBL" id="BDV32810.1"/>
    </source>
</evidence>
<accession>A0ABM8E4A5</accession>
<evidence type="ECO:0000313" key="4">
    <source>
        <dbReference type="Proteomes" id="UP001317629"/>
    </source>
</evidence>
<dbReference type="InterPro" id="IPR002586">
    <property type="entry name" value="CobQ/CobB/MinD/ParA_Nub-bd_dom"/>
</dbReference>
<evidence type="ECO:0000256" key="1">
    <source>
        <dbReference type="SAM" id="MobiDB-lite"/>
    </source>
</evidence>
<dbReference type="EMBL" id="AP027142">
    <property type="protein sequence ID" value="BDV32810.1"/>
    <property type="molecule type" value="Genomic_DNA"/>
</dbReference>
<organism evidence="3 4">
    <name type="scientific">Methylocystis iwaonis</name>
    <dbReference type="NCBI Taxonomy" id="2885079"/>
    <lineage>
        <taxon>Bacteria</taxon>
        <taxon>Pseudomonadati</taxon>
        <taxon>Pseudomonadota</taxon>
        <taxon>Alphaproteobacteria</taxon>
        <taxon>Hyphomicrobiales</taxon>
        <taxon>Methylocystaceae</taxon>
        <taxon>Methylocystis</taxon>
    </lineage>
</organism>
<dbReference type="CDD" id="cd02042">
    <property type="entry name" value="ParAB_family"/>
    <property type="match status" value="1"/>
</dbReference>
<name>A0ABM8E4A5_9HYPH</name>
<keyword evidence="4" id="KW-1185">Reference proteome</keyword>
<feature type="domain" description="CobQ/CobB/MinD/ParA nucleotide binding" evidence="2">
    <location>
        <begin position="4"/>
        <end position="190"/>
    </location>
</feature>
<dbReference type="InterPro" id="IPR027417">
    <property type="entry name" value="P-loop_NTPase"/>
</dbReference>
<gene>
    <name evidence="3" type="ORF">SS37A_03390</name>
</gene>
<feature type="region of interest" description="Disordered" evidence="1">
    <location>
        <begin position="212"/>
        <end position="268"/>
    </location>
</feature>
<proteinExistence type="predicted"/>
<protein>
    <submittedName>
        <fullName evidence="3">Chromosome partitioning protein ParA</fullName>
    </submittedName>
</protein>